<proteinExistence type="predicted"/>
<dbReference type="EMBL" id="JABRWQ010000008">
    <property type="protein sequence ID" value="NRD24750.1"/>
    <property type="molecule type" value="Genomic_DNA"/>
</dbReference>
<evidence type="ECO:0000313" key="2">
    <source>
        <dbReference type="EMBL" id="NRD24750.1"/>
    </source>
</evidence>
<gene>
    <name evidence="2" type="ORF">HNV10_15965</name>
</gene>
<protein>
    <recommendedName>
        <fullName evidence="4">DUF3278 domain-containing protein</fullName>
    </recommendedName>
</protein>
<feature type="transmembrane region" description="Helical" evidence="1">
    <location>
        <begin position="128"/>
        <end position="149"/>
    </location>
</feature>
<evidence type="ECO:0000313" key="3">
    <source>
        <dbReference type="Proteomes" id="UP000805085"/>
    </source>
</evidence>
<keyword evidence="1" id="KW-0812">Transmembrane</keyword>
<organism evidence="2 3">
    <name type="scientific">Winogradskyella litoriviva</name>
    <dbReference type="NCBI Taxonomy" id="1220182"/>
    <lineage>
        <taxon>Bacteria</taxon>
        <taxon>Pseudomonadati</taxon>
        <taxon>Bacteroidota</taxon>
        <taxon>Flavobacteriia</taxon>
        <taxon>Flavobacteriales</taxon>
        <taxon>Flavobacteriaceae</taxon>
        <taxon>Winogradskyella</taxon>
    </lineage>
</organism>
<name>A0ABX2E8H6_9FLAO</name>
<evidence type="ECO:0008006" key="4">
    <source>
        <dbReference type="Google" id="ProtNLM"/>
    </source>
</evidence>
<feature type="transmembrane region" description="Helical" evidence="1">
    <location>
        <begin position="104"/>
        <end position="122"/>
    </location>
</feature>
<keyword evidence="3" id="KW-1185">Reference proteome</keyword>
<comment type="caution">
    <text evidence="2">The sequence shown here is derived from an EMBL/GenBank/DDBJ whole genome shotgun (WGS) entry which is preliminary data.</text>
</comment>
<feature type="transmembrane region" description="Helical" evidence="1">
    <location>
        <begin position="51"/>
        <end position="72"/>
    </location>
</feature>
<dbReference type="RefSeq" id="WP_173302398.1">
    <property type="nucleotide sequence ID" value="NZ_JABRWQ010000008.1"/>
</dbReference>
<sequence>MKNLNSQKQDTFQAQLAKFKKLLVGAEMAKLSSIILIVVSLVLAYKSRENSFNVMLLLIGVLSLVFFIDKFLSIKDIKQKSYTQTSLVSSISKLKSYMAKRKKYEMYFMAFWILTLIPSATTYFESNIIGAIGVVLYIAIVAFMGNLAYKKTDKEIALLENTMENELQLQ</sequence>
<reference evidence="2 3" key="1">
    <citation type="journal article" date="2015" name="Int. J. Syst. Evol. Microbiol.">
        <title>Winogradskyella litoriviva sp. nov., isolated from coastal seawater.</title>
        <authorList>
            <person name="Nedashkovskaya O.I."/>
            <person name="Kukhlevskiy A.D."/>
            <person name="Zhukova N.V."/>
            <person name="Kim S.J."/>
            <person name="Rhee S.K."/>
            <person name="Mikhailov V.V."/>
        </authorList>
    </citation>
    <scope>NUCLEOTIDE SEQUENCE [LARGE SCALE GENOMIC DNA]</scope>
    <source>
        <strain evidence="2 3">KMM6491</strain>
    </source>
</reference>
<accession>A0ABX2E8H6</accession>
<feature type="transmembrane region" description="Helical" evidence="1">
    <location>
        <begin position="21"/>
        <end position="45"/>
    </location>
</feature>
<keyword evidence="1" id="KW-0472">Membrane</keyword>
<keyword evidence="1" id="KW-1133">Transmembrane helix</keyword>
<dbReference type="Proteomes" id="UP000805085">
    <property type="component" value="Unassembled WGS sequence"/>
</dbReference>
<evidence type="ECO:0000256" key="1">
    <source>
        <dbReference type="SAM" id="Phobius"/>
    </source>
</evidence>